<dbReference type="InterPro" id="IPR036055">
    <property type="entry name" value="LDL_receptor-like_sf"/>
</dbReference>
<dbReference type="CDD" id="cd00112">
    <property type="entry name" value="LDLa"/>
    <property type="match status" value="1"/>
</dbReference>
<protein>
    <submittedName>
        <fullName evidence="3">Uncharacterized protein</fullName>
    </submittedName>
</protein>
<evidence type="ECO:0000256" key="2">
    <source>
        <dbReference type="SAM" id="SignalP"/>
    </source>
</evidence>
<dbReference type="Proteomes" id="UP000663828">
    <property type="component" value="Unassembled WGS sequence"/>
</dbReference>
<dbReference type="AlphaFoldDB" id="A0A816B563"/>
<feature type="non-terminal residue" evidence="3">
    <location>
        <position position="237"/>
    </location>
</feature>
<gene>
    <name evidence="3" type="ORF">XAT740_LOCUS48093</name>
</gene>
<keyword evidence="4" id="KW-1185">Reference proteome</keyword>
<proteinExistence type="predicted"/>
<comment type="caution">
    <text evidence="3">The sequence shown here is derived from an EMBL/GenBank/DDBJ whole genome shotgun (WGS) entry which is preliminary data.</text>
</comment>
<name>A0A816B563_ADIRI</name>
<feature type="chain" id="PRO_5033040648" evidence="2">
    <location>
        <begin position="17"/>
        <end position="237"/>
    </location>
</feature>
<dbReference type="Gene3D" id="4.10.400.10">
    <property type="entry name" value="Low-density Lipoprotein Receptor"/>
    <property type="match status" value="1"/>
</dbReference>
<reference evidence="3" key="1">
    <citation type="submission" date="2021-02" db="EMBL/GenBank/DDBJ databases">
        <authorList>
            <person name="Nowell W R."/>
        </authorList>
    </citation>
    <scope>NUCLEOTIDE SEQUENCE</scope>
</reference>
<feature type="signal peptide" evidence="2">
    <location>
        <begin position="1"/>
        <end position="16"/>
    </location>
</feature>
<sequence>MFSSLIYLLLVHSIVTLPHLYLFNTDEENNNRTNISQYHCFHLPTEEKVSLSTFEFISYCLNEQSPKFDIQPTSFYSNYTFAELSKRNITDEDLYSWFASIDLIERYQSYLYKSSIFDGKEIFYNCTEERFGPMCQYELKNVESIVDLINYAKSYYQVTKPFSTSLTCYMATQCNRGLSCLDWSEICDGKIDCYDSSFDEEHCSQVEIEDPIYKYMESILPSISIEDAKCRERVLTS</sequence>
<keyword evidence="2" id="KW-0732">Signal</keyword>
<organism evidence="3 4">
    <name type="scientific">Adineta ricciae</name>
    <name type="common">Rotifer</name>
    <dbReference type="NCBI Taxonomy" id="249248"/>
    <lineage>
        <taxon>Eukaryota</taxon>
        <taxon>Metazoa</taxon>
        <taxon>Spiralia</taxon>
        <taxon>Gnathifera</taxon>
        <taxon>Rotifera</taxon>
        <taxon>Eurotatoria</taxon>
        <taxon>Bdelloidea</taxon>
        <taxon>Adinetida</taxon>
        <taxon>Adinetidae</taxon>
        <taxon>Adineta</taxon>
    </lineage>
</organism>
<dbReference type="EMBL" id="CAJNOR010006828">
    <property type="protein sequence ID" value="CAF1604317.1"/>
    <property type="molecule type" value="Genomic_DNA"/>
</dbReference>
<dbReference type="InterPro" id="IPR002172">
    <property type="entry name" value="LDrepeatLR_classA_rpt"/>
</dbReference>
<keyword evidence="1" id="KW-1015">Disulfide bond</keyword>
<evidence type="ECO:0000313" key="3">
    <source>
        <dbReference type="EMBL" id="CAF1604317.1"/>
    </source>
</evidence>
<evidence type="ECO:0000313" key="4">
    <source>
        <dbReference type="Proteomes" id="UP000663828"/>
    </source>
</evidence>
<evidence type="ECO:0000256" key="1">
    <source>
        <dbReference type="ARBA" id="ARBA00023157"/>
    </source>
</evidence>
<accession>A0A816B563</accession>